<dbReference type="GO" id="GO:0004519">
    <property type="term" value="F:endonuclease activity"/>
    <property type="evidence" value="ECO:0007669"/>
    <property type="project" value="UniProtKB-KW"/>
</dbReference>
<accession>A0A2I8EHE3</accession>
<evidence type="ECO:0000256" key="3">
    <source>
        <dbReference type="ARBA" id="ARBA00022763"/>
    </source>
</evidence>
<keyword evidence="2 7" id="KW-0255">Endonuclease</keyword>
<proteinExistence type="inferred from homology"/>
<sequence>MVSYAGLRFQGVTTPQRSKIMSAVRSKRNRSTELRLARILRKHGLSGWRRHLPIFGCPDFTFRAHRTVVFVDGCFWHGCPKCYKCPRTNSDFWTRKVAVNRSRDRLVSRYLRQEGWKVVRIWEHCLRDEEKLVARLRRALCSS</sequence>
<dbReference type="NCBIfam" id="TIGR00632">
    <property type="entry name" value="vsr"/>
    <property type="match status" value="1"/>
</dbReference>
<dbReference type="CDD" id="cd00221">
    <property type="entry name" value="Vsr"/>
    <property type="match status" value="1"/>
</dbReference>
<dbReference type="GO" id="GO:0006298">
    <property type="term" value="P:mismatch repair"/>
    <property type="evidence" value="ECO:0007669"/>
    <property type="project" value="InterPro"/>
</dbReference>
<keyword evidence="4" id="KW-0378">Hydrolase</keyword>
<dbReference type="Gene3D" id="3.40.960.10">
    <property type="entry name" value="VSR Endonuclease"/>
    <property type="match status" value="1"/>
</dbReference>
<dbReference type="InterPro" id="IPR004603">
    <property type="entry name" value="DNA_mismatch_endonuc_vsr"/>
</dbReference>
<keyword evidence="3" id="KW-0227">DNA damage</keyword>
<dbReference type="OrthoDB" id="9801520at2"/>
<evidence type="ECO:0000256" key="5">
    <source>
        <dbReference type="ARBA" id="ARBA00023204"/>
    </source>
</evidence>
<gene>
    <name evidence="7" type="ORF">C2L65_00725</name>
</gene>
<evidence type="ECO:0000313" key="7">
    <source>
        <dbReference type="EMBL" id="AUT58274.1"/>
    </source>
</evidence>
<evidence type="ECO:0000256" key="4">
    <source>
        <dbReference type="ARBA" id="ARBA00022801"/>
    </source>
</evidence>
<dbReference type="Proteomes" id="UP000243502">
    <property type="component" value="Chromosome 1"/>
</dbReference>
<keyword evidence="5" id="KW-0234">DNA repair</keyword>
<dbReference type="SUPFAM" id="SSF52980">
    <property type="entry name" value="Restriction endonuclease-like"/>
    <property type="match status" value="1"/>
</dbReference>
<dbReference type="Pfam" id="PF03852">
    <property type="entry name" value="Vsr"/>
    <property type="match status" value="1"/>
</dbReference>
<dbReference type="KEGG" id="pter:C2L65_00725"/>
<dbReference type="AlphaFoldDB" id="A0A2I8EHE3"/>
<evidence type="ECO:0000256" key="6">
    <source>
        <dbReference type="ARBA" id="ARBA00029466"/>
    </source>
</evidence>
<reference evidence="7 8" key="1">
    <citation type="submission" date="2018-01" db="EMBL/GenBank/DDBJ databases">
        <title>Species boundaries and ecological features among Paraburkholderia terrae DSMZ17804T, P. hospita DSMZ17164T and P. caribensis DSMZ13236T.</title>
        <authorList>
            <person name="Pratama A.A."/>
        </authorList>
    </citation>
    <scope>NUCLEOTIDE SEQUENCE [LARGE SCALE GENOMIC DNA]</scope>
    <source>
        <strain evidence="7 8">DSM 17804</strain>
    </source>
</reference>
<dbReference type="GO" id="GO:0016787">
    <property type="term" value="F:hydrolase activity"/>
    <property type="evidence" value="ECO:0007669"/>
    <property type="project" value="UniProtKB-KW"/>
</dbReference>
<evidence type="ECO:0000256" key="2">
    <source>
        <dbReference type="ARBA" id="ARBA00022759"/>
    </source>
</evidence>
<dbReference type="InterPro" id="IPR011335">
    <property type="entry name" value="Restrct_endonuc-II-like"/>
</dbReference>
<comment type="similarity">
    <text evidence="6">Belongs to the Vsr family.</text>
</comment>
<name>A0A2I8EHE3_9BURK</name>
<dbReference type="REBASE" id="233302">
    <property type="entry name" value="V.Pte17804ORF715P"/>
</dbReference>
<organism evidence="7 8">
    <name type="scientific">Paraburkholderia terrae</name>
    <dbReference type="NCBI Taxonomy" id="311230"/>
    <lineage>
        <taxon>Bacteria</taxon>
        <taxon>Pseudomonadati</taxon>
        <taxon>Pseudomonadota</taxon>
        <taxon>Betaproteobacteria</taxon>
        <taxon>Burkholderiales</taxon>
        <taxon>Burkholderiaceae</taxon>
        <taxon>Paraburkholderia</taxon>
    </lineage>
</organism>
<dbReference type="EMBL" id="CP026111">
    <property type="protein sequence ID" value="AUT58274.1"/>
    <property type="molecule type" value="Genomic_DNA"/>
</dbReference>
<evidence type="ECO:0000313" key="8">
    <source>
        <dbReference type="Proteomes" id="UP000243502"/>
    </source>
</evidence>
<protein>
    <submittedName>
        <fullName evidence="7">Very short patch repair endonuclease</fullName>
    </submittedName>
</protein>
<keyword evidence="1" id="KW-0540">Nuclease</keyword>
<evidence type="ECO:0000256" key="1">
    <source>
        <dbReference type="ARBA" id="ARBA00022722"/>
    </source>
</evidence>